<keyword evidence="3" id="KW-1133">Transmembrane helix</keyword>
<comment type="subcellular location">
    <subcellularLocation>
        <location evidence="1">Membrane</location>
    </subcellularLocation>
</comment>
<protein>
    <recommendedName>
        <fullName evidence="6">YLS9</fullName>
    </recommendedName>
</protein>
<keyword evidence="5" id="KW-1185">Reference proteome</keyword>
<keyword evidence="3" id="KW-0812">Transmembrane</keyword>
<dbReference type="InterPro" id="IPR044839">
    <property type="entry name" value="NDR1-like"/>
</dbReference>
<dbReference type="Proteomes" id="UP001415857">
    <property type="component" value="Unassembled WGS sequence"/>
</dbReference>
<keyword evidence="2 3" id="KW-0472">Membrane</keyword>
<reference evidence="4 5" key="1">
    <citation type="journal article" date="2024" name="Plant J.">
        <title>Genome sequences and population genomics reveal climatic adaptation and genomic divergence between two closely related sweetgum species.</title>
        <authorList>
            <person name="Xu W.Q."/>
            <person name="Ren C.Q."/>
            <person name="Zhang X.Y."/>
            <person name="Comes H.P."/>
            <person name="Liu X.H."/>
            <person name="Li Y.G."/>
            <person name="Kettle C.J."/>
            <person name="Jalonen R."/>
            <person name="Gaisberger H."/>
            <person name="Ma Y.Z."/>
            <person name="Qiu Y.X."/>
        </authorList>
    </citation>
    <scope>NUCLEOTIDE SEQUENCE [LARGE SCALE GENOMIC DNA]</scope>
    <source>
        <strain evidence="4">Hangzhou</strain>
    </source>
</reference>
<comment type="caution">
    <text evidence="4">The sequence shown here is derived from an EMBL/GenBank/DDBJ whole genome shotgun (WGS) entry which is preliminary data.</text>
</comment>
<sequence>MASSSPNEDQSKTVVGQPVQFSYPPACLPTTHNPYTAPPPAAYYQSDPHSSQPNKTIRCNKSILCGVVIFAFLLLAIITCTSNIAWLVLHPEPPLLQIDSLGISNFNVSQYKLTANWVANFTADNPNDKMRIVLYERDVYVFYKNYYLSWDGRWPDLNLDPKKQGKMSSHLEKIESEHLEIEKQLAQKIGEDRKSGMVAFHGEDGCFRYL</sequence>
<proteinExistence type="predicted"/>
<evidence type="ECO:0000256" key="1">
    <source>
        <dbReference type="ARBA" id="ARBA00004370"/>
    </source>
</evidence>
<accession>A0AAP0X7Y4</accession>
<evidence type="ECO:0000313" key="4">
    <source>
        <dbReference type="EMBL" id="KAK9289793.1"/>
    </source>
</evidence>
<evidence type="ECO:0008006" key="6">
    <source>
        <dbReference type="Google" id="ProtNLM"/>
    </source>
</evidence>
<gene>
    <name evidence="4" type="ORF">L1049_007953</name>
</gene>
<dbReference type="GO" id="GO:0098542">
    <property type="term" value="P:defense response to other organism"/>
    <property type="evidence" value="ECO:0007669"/>
    <property type="project" value="InterPro"/>
</dbReference>
<evidence type="ECO:0000313" key="5">
    <source>
        <dbReference type="Proteomes" id="UP001415857"/>
    </source>
</evidence>
<dbReference type="AlphaFoldDB" id="A0AAP0X7Y4"/>
<evidence type="ECO:0000256" key="2">
    <source>
        <dbReference type="ARBA" id="ARBA00023136"/>
    </source>
</evidence>
<name>A0AAP0X7Y4_LIQFO</name>
<dbReference type="PANTHER" id="PTHR31234:SF2">
    <property type="entry name" value="OS05G0199100 PROTEIN"/>
    <property type="match status" value="1"/>
</dbReference>
<organism evidence="4 5">
    <name type="scientific">Liquidambar formosana</name>
    <name type="common">Formosan gum</name>
    <dbReference type="NCBI Taxonomy" id="63359"/>
    <lineage>
        <taxon>Eukaryota</taxon>
        <taxon>Viridiplantae</taxon>
        <taxon>Streptophyta</taxon>
        <taxon>Embryophyta</taxon>
        <taxon>Tracheophyta</taxon>
        <taxon>Spermatophyta</taxon>
        <taxon>Magnoliopsida</taxon>
        <taxon>eudicotyledons</taxon>
        <taxon>Gunneridae</taxon>
        <taxon>Pentapetalae</taxon>
        <taxon>Saxifragales</taxon>
        <taxon>Altingiaceae</taxon>
        <taxon>Liquidambar</taxon>
    </lineage>
</organism>
<feature type="transmembrane region" description="Helical" evidence="3">
    <location>
        <begin position="63"/>
        <end position="89"/>
    </location>
</feature>
<dbReference type="EMBL" id="JBBPBK010000002">
    <property type="protein sequence ID" value="KAK9289793.1"/>
    <property type="molecule type" value="Genomic_DNA"/>
</dbReference>
<dbReference type="PANTHER" id="PTHR31234">
    <property type="entry name" value="LATE EMBRYOGENESIS ABUNDANT (LEA) HYDROXYPROLINE-RICH GLYCOPROTEIN FAMILY"/>
    <property type="match status" value="1"/>
</dbReference>
<evidence type="ECO:0000256" key="3">
    <source>
        <dbReference type="SAM" id="Phobius"/>
    </source>
</evidence>
<dbReference type="GO" id="GO:0005886">
    <property type="term" value="C:plasma membrane"/>
    <property type="evidence" value="ECO:0007669"/>
    <property type="project" value="TreeGrafter"/>
</dbReference>